<dbReference type="CDD" id="cd03215">
    <property type="entry name" value="ABC_Carb_Monos_II"/>
    <property type="match status" value="1"/>
</dbReference>
<evidence type="ECO:0000256" key="1">
    <source>
        <dbReference type="ARBA" id="ARBA00004202"/>
    </source>
</evidence>
<dbReference type="GO" id="GO:0005524">
    <property type="term" value="F:ATP binding"/>
    <property type="evidence" value="ECO:0007669"/>
    <property type="project" value="UniProtKB-KW"/>
</dbReference>
<dbReference type="PANTHER" id="PTHR43790">
    <property type="entry name" value="CARBOHYDRATE TRANSPORT ATP-BINDING PROTEIN MG119-RELATED"/>
    <property type="match status" value="1"/>
</dbReference>
<evidence type="ECO:0000256" key="5">
    <source>
        <dbReference type="ARBA" id="ARBA00022737"/>
    </source>
</evidence>
<protein>
    <submittedName>
        <fullName evidence="11">D-ribose transporter ATP-binding protein</fullName>
    </submittedName>
</protein>
<feature type="domain" description="ABC transporter" evidence="10">
    <location>
        <begin position="6"/>
        <end position="243"/>
    </location>
</feature>
<evidence type="ECO:0000256" key="4">
    <source>
        <dbReference type="ARBA" id="ARBA00022597"/>
    </source>
</evidence>
<keyword evidence="12" id="KW-1185">Reference proteome</keyword>
<keyword evidence="6" id="KW-0547">Nucleotide-binding</keyword>
<keyword evidence="3" id="KW-1003">Cell membrane</keyword>
<gene>
    <name evidence="11" type="ORF">OA57_00625</name>
</gene>
<keyword evidence="5" id="KW-0677">Repeat</keyword>
<dbReference type="InterPro" id="IPR017871">
    <property type="entry name" value="ABC_transporter-like_CS"/>
</dbReference>
<dbReference type="Proteomes" id="UP000030380">
    <property type="component" value="Unassembled WGS sequence"/>
</dbReference>
<accession>A0A0A3AV40</accession>
<dbReference type="Gene3D" id="3.40.50.300">
    <property type="entry name" value="P-loop containing nucleotide triphosphate hydrolases"/>
    <property type="match status" value="2"/>
</dbReference>
<dbReference type="GO" id="GO:0016887">
    <property type="term" value="F:ATP hydrolysis activity"/>
    <property type="evidence" value="ECO:0007669"/>
    <property type="project" value="InterPro"/>
</dbReference>
<evidence type="ECO:0000259" key="10">
    <source>
        <dbReference type="PROSITE" id="PS50893"/>
    </source>
</evidence>
<dbReference type="AlphaFoldDB" id="A0A0A3AV40"/>
<dbReference type="PROSITE" id="PS00211">
    <property type="entry name" value="ABC_TRANSPORTER_1"/>
    <property type="match status" value="1"/>
</dbReference>
<evidence type="ECO:0000256" key="8">
    <source>
        <dbReference type="ARBA" id="ARBA00022967"/>
    </source>
</evidence>
<keyword evidence="9" id="KW-0472">Membrane</keyword>
<keyword evidence="2" id="KW-0813">Transport</keyword>
<dbReference type="InterPro" id="IPR050107">
    <property type="entry name" value="ABC_carbohydrate_import_ATPase"/>
</dbReference>
<evidence type="ECO:0000313" key="11">
    <source>
        <dbReference type="EMBL" id="KGQ71602.1"/>
    </source>
</evidence>
<dbReference type="Pfam" id="PF00005">
    <property type="entry name" value="ABC_tran"/>
    <property type="match status" value="2"/>
</dbReference>
<evidence type="ECO:0000256" key="2">
    <source>
        <dbReference type="ARBA" id="ARBA00022448"/>
    </source>
</evidence>
<dbReference type="FunFam" id="3.40.50.300:FF:000127">
    <property type="entry name" value="Ribose import ATP-binding protein RbsA"/>
    <property type="match status" value="1"/>
</dbReference>
<evidence type="ECO:0000256" key="7">
    <source>
        <dbReference type="ARBA" id="ARBA00022840"/>
    </source>
</evidence>
<feature type="domain" description="ABC transporter" evidence="10">
    <location>
        <begin position="263"/>
        <end position="509"/>
    </location>
</feature>
<dbReference type="InterPro" id="IPR027417">
    <property type="entry name" value="P-loop_NTPase"/>
</dbReference>
<dbReference type="OrthoDB" id="9776369at2"/>
<evidence type="ECO:0000256" key="6">
    <source>
        <dbReference type="ARBA" id="ARBA00022741"/>
    </source>
</evidence>
<evidence type="ECO:0000313" key="12">
    <source>
        <dbReference type="Proteomes" id="UP000030380"/>
    </source>
</evidence>
<evidence type="ECO:0000256" key="3">
    <source>
        <dbReference type="ARBA" id="ARBA00022475"/>
    </source>
</evidence>
<dbReference type="PANTHER" id="PTHR43790:SF3">
    <property type="entry name" value="D-ALLOSE IMPORT ATP-BINDING PROTEIN ALSA-RELATED"/>
    <property type="match status" value="1"/>
</dbReference>
<evidence type="ECO:0000256" key="9">
    <source>
        <dbReference type="ARBA" id="ARBA00023136"/>
    </source>
</evidence>
<dbReference type="EMBL" id="JSUM01000001">
    <property type="protein sequence ID" value="KGQ71602.1"/>
    <property type="molecule type" value="Genomic_DNA"/>
</dbReference>
<dbReference type="SMART" id="SM00382">
    <property type="entry name" value="AAA"/>
    <property type="match status" value="2"/>
</dbReference>
<dbReference type="CDD" id="cd03216">
    <property type="entry name" value="ABC_Carb_Monos_I"/>
    <property type="match status" value="1"/>
</dbReference>
<comment type="subcellular location">
    <subcellularLocation>
        <location evidence="1">Cell membrane</location>
        <topology evidence="1">Peripheral membrane protein</topology>
    </subcellularLocation>
</comment>
<dbReference type="PROSITE" id="PS50893">
    <property type="entry name" value="ABC_TRANSPORTER_2"/>
    <property type="match status" value="2"/>
</dbReference>
<keyword evidence="4" id="KW-0762">Sugar transport</keyword>
<dbReference type="STRING" id="505317.OA57_00625"/>
<organism evidence="11 12">
    <name type="scientific">Chelonobacter oris</name>
    <dbReference type="NCBI Taxonomy" id="505317"/>
    <lineage>
        <taxon>Bacteria</taxon>
        <taxon>Pseudomonadati</taxon>
        <taxon>Pseudomonadota</taxon>
        <taxon>Gammaproteobacteria</taxon>
        <taxon>Pasteurellales</taxon>
        <taxon>Pasteurellaceae</taxon>
        <taxon>Chelonobacter</taxon>
    </lineage>
</organism>
<reference evidence="11 12" key="1">
    <citation type="submission" date="2014-11" db="EMBL/GenBank/DDBJ databases">
        <title>Draft genome sequence of Chelonobacter oris 1662T, associated with respiratory disease in Hermann's Tortoises.</title>
        <authorList>
            <person name="Kudirkiene E."/>
            <person name="Hansen M.J."/>
            <person name="Bojesen A.M."/>
        </authorList>
    </citation>
    <scope>NUCLEOTIDE SEQUENCE [LARGE SCALE GENOMIC DNA]</scope>
    <source>
        <strain evidence="11 12">1662</strain>
    </source>
</reference>
<sequence length="512" mass="56149">MSVPLLKVQNLSKSFSGVMALNGVQLDVAAGEVHALLGENGAGKSTLLKALSGAQPQTSGDIIFNGKTLDINDTPHARQLQGIVTIYQEFNLLPNMTVAENFFLGREPLHNGIFVDRKNLEQEAKMVLDNLKLNISPNAQVASLSVAKQQMVEIARALTLNAKLIIMDEPSAALSDKEVETLHQIVRDLKQRGVSIIYVTHRLNEVFALCDRFTVFQDGKYTGQGNVSETNVDEIIRMMVGRNVMFNRRPASETQHKDKPVVLSVRNLKKEKPQLDPHGIALHDVSFDIHQGEVLGIAGLVGAGRTEIARCLFGADEYQSGKITLNDEAYHAASPLEALDKGVALVPEDRKKEGLVLGLPIRTNMTLSNLKNLLSMRWFVNETKESDVIESYRQALRIKMASSSLEARKLSGGNQQKIILARCMSLNPKVLIVDEPTRGIDVGAKSEVHQVLFDMAKKGVAVLVISSDLPEIMAISDRIITLSEGKVTGEIHGDDATEEKLMSMMAIGVNRH</sequence>
<name>A0A0A3AV40_9PAST</name>
<dbReference type="RefSeq" id="WP_034612069.1">
    <property type="nucleotide sequence ID" value="NZ_JSUM01000001.1"/>
</dbReference>
<dbReference type="InterPro" id="IPR003593">
    <property type="entry name" value="AAA+_ATPase"/>
</dbReference>
<dbReference type="GO" id="GO:0005886">
    <property type="term" value="C:plasma membrane"/>
    <property type="evidence" value="ECO:0007669"/>
    <property type="project" value="UniProtKB-SubCell"/>
</dbReference>
<proteinExistence type="predicted"/>
<dbReference type="SUPFAM" id="SSF52540">
    <property type="entry name" value="P-loop containing nucleoside triphosphate hydrolases"/>
    <property type="match status" value="2"/>
</dbReference>
<comment type="caution">
    <text evidence="11">The sequence shown here is derived from an EMBL/GenBank/DDBJ whole genome shotgun (WGS) entry which is preliminary data.</text>
</comment>
<keyword evidence="7 11" id="KW-0067">ATP-binding</keyword>
<keyword evidence="8" id="KW-1278">Translocase</keyword>
<dbReference type="InterPro" id="IPR003439">
    <property type="entry name" value="ABC_transporter-like_ATP-bd"/>
</dbReference>